<dbReference type="InterPro" id="IPR004268">
    <property type="entry name" value="MurJ"/>
</dbReference>
<comment type="function">
    <text evidence="8 10 11">Involved in peptidoglycan biosynthesis. Transports lipid-linked peptidoglycan precursors from the inner to the outer leaflet of the cytoplasmic membrane.</text>
</comment>
<evidence type="ECO:0000256" key="5">
    <source>
        <dbReference type="ARBA" id="ARBA00022984"/>
    </source>
</evidence>
<feature type="transmembrane region" description="Helical" evidence="10">
    <location>
        <begin position="349"/>
        <end position="375"/>
    </location>
</feature>
<dbReference type="GO" id="GO:0071555">
    <property type="term" value="P:cell wall organization"/>
    <property type="evidence" value="ECO:0007669"/>
    <property type="project" value="UniProtKB-UniRule"/>
</dbReference>
<feature type="transmembrane region" description="Helical" evidence="10">
    <location>
        <begin position="91"/>
        <end position="114"/>
    </location>
</feature>
<name>A0A7W8DE89_9GAMM</name>
<keyword evidence="7 10" id="KW-0472">Membrane</keyword>
<dbReference type="GO" id="GO:0015648">
    <property type="term" value="F:lipid-linked peptidoglycan transporter activity"/>
    <property type="evidence" value="ECO:0007669"/>
    <property type="project" value="UniProtKB-UniRule"/>
</dbReference>
<dbReference type="PANTHER" id="PTHR47019:SF1">
    <property type="entry name" value="LIPID II FLIPPASE MURJ"/>
    <property type="match status" value="1"/>
</dbReference>
<evidence type="ECO:0000313" key="12">
    <source>
        <dbReference type="EMBL" id="MBB5015603.1"/>
    </source>
</evidence>
<keyword evidence="4 10" id="KW-0133">Cell shape</keyword>
<keyword evidence="6 10" id="KW-1133">Transmembrane helix</keyword>
<dbReference type="AlphaFoldDB" id="A0A7W8DE89"/>
<organism evidence="12 13">
    <name type="scientific">Rehaibacterium terrae</name>
    <dbReference type="NCBI Taxonomy" id="1341696"/>
    <lineage>
        <taxon>Bacteria</taxon>
        <taxon>Pseudomonadati</taxon>
        <taxon>Pseudomonadota</taxon>
        <taxon>Gammaproteobacteria</taxon>
        <taxon>Lysobacterales</taxon>
        <taxon>Lysobacteraceae</taxon>
        <taxon>Rehaibacterium</taxon>
    </lineage>
</organism>
<keyword evidence="3 10" id="KW-0812">Transmembrane</keyword>
<comment type="pathway">
    <text evidence="10">Cell wall biogenesis; peptidoglycan biosynthesis.</text>
</comment>
<evidence type="ECO:0000313" key="13">
    <source>
        <dbReference type="Proteomes" id="UP000519004"/>
    </source>
</evidence>
<feature type="transmembrane region" description="Helical" evidence="10">
    <location>
        <begin position="504"/>
        <end position="523"/>
    </location>
</feature>
<feature type="transmembrane region" description="Helical" evidence="10">
    <location>
        <begin position="313"/>
        <end position="337"/>
    </location>
</feature>
<dbReference type="HAMAP" id="MF_02078">
    <property type="entry name" value="MurJ_MviN"/>
    <property type="match status" value="1"/>
</dbReference>
<keyword evidence="2 10" id="KW-1003">Cell membrane</keyword>
<sequence>MRLLRSTAIVSSMTFLSRLTGFVRDVVFARAFGASPAMDAFLVAFRIPNFLRRLFAEGSFSLAFVPVLAEYREKHDALALKELIDRVTGSLAGVLLVITGLGMLAAPWVIAVFAPGFAWGEYQHRLASELLRITFPYLFFISLTALAGGILNSFNRFALPAVTPVLLNLSMILAALGLAPRMDEPVEALAWGVLLAGVLQFAVQVPALKRLGLLPRPRWGGTHPGVRKIITLMLPTLFGSSVAQINLLFDTLVASLLISGSVTWLYYSDRLLEFPLGMFGVAIGTVILPHLSRQHAVTDPEGFSRGLDWGLRSCLLIGVPASLGLGLAAQPLFAALFQYGAFTAEDARMAALSLTALAVGLPAFLLVKVLAPAFYARQDTRTPVKAAVVSLLVNAALTVIFLAGLLWLTPLGAQARAEGGGLVEALARMPGAHAALGLASALAGWVNAGQLWLRLRREGVFRAQPGWRAFGFRLALSGAVMTVAVLALLAAWPEWGGWTVWERIARLAVLVGGAAALFFAVLYGSGFRRRHLG</sequence>
<dbReference type="GO" id="GO:0009252">
    <property type="term" value="P:peptidoglycan biosynthetic process"/>
    <property type="evidence" value="ECO:0007669"/>
    <property type="project" value="UniProtKB-UniRule"/>
</dbReference>
<evidence type="ECO:0000256" key="1">
    <source>
        <dbReference type="ARBA" id="ARBA00004651"/>
    </source>
</evidence>
<evidence type="ECO:0000256" key="2">
    <source>
        <dbReference type="ARBA" id="ARBA00022475"/>
    </source>
</evidence>
<dbReference type="GO" id="GO:0005886">
    <property type="term" value="C:plasma membrane"/>
    <property type="evidence" value="ECO:0007669"/>
    <property type="project" value="UniProtKB-SubCell"/>
</dbReference>
<dbReference type="RefSeq" id="WP_183948286.1">
    <property type="nucleotide sequence ID" value="NZ_JACHHX010000009.1"/>
</dbReference>
<accession>A0A7W8DE89</accession>
<dbReference type="InterPro" id="IPR051050">
    <property type="entry name" value="Lipid_II_flippase_MurJ/MviN"/>
</dbReference>
<gene>
    <name evidence="10" type="primary">murJ</name>
    <name evidence="12" type="ORF">HNQ58_001507</name>
</gene>
<keyword evidence="5 10" id="KW-0573">Peptidoglycan synthesis</keyword>
<reference evidence="12 13" key="1">
    <citation type="submission" date="2020-08" db="EMBL/GenBank/DDBJ databases">
        <title>Genomic Encyclopedia of Type Strains, Phase IV (KMG-IV): sequencing the most valuable type-strain genomes for metagenomic binning, comparative biology and taxonomic classification.</title>
        <authorList>
            <person name="Goeker M."/>
        </authorList>
    </citation>
    <scope>NUCLEOTIDE SEQUENCE [LARGE SCALE GENOMIC DNA]</scope>
    <source>
        <strain evidence="12 13">DSM 25897</strain>
    </source>
</reference>
<evidence type="ECO:0000256" key="10">
    <source>
        <dbReference type="HAMAP-Rule" id="MF_02078"/>
    </source>
</evidence>
<evidence type="ECO:0000256" key="6">
    <source>
        <dbReference type="ARBA" id="ARBA00022989"/>
    </source>
</evidence>
<keyword evidence="13" id="KW-1185">Reference proteome</keyword>
<dbReference type="EMBL" id="JACHHX010000009">
    <property type="protein sequence ID" value="MBB5015603.1"/>
    <property type="molecule type" value="Genomic_DNA"/>
</dbReference>
<dbReference type="PIRSF" id="PIRSF002869">
    <property type="entry name" value="MviN"/>
    <property type="match status" value="1"/>
</dbReference>
<dbReference type="NCBIfam" id="TIGR01695">
    <property type="entry name" value="murJ_mviN"/>
    <property type="match status" value="1"/>
</dbReference>
<keyword evidence="10 11" id="KW-0961">Cell wall biogenesis/degradation</keyword>
<dbReference type="GO" id="GO:0034204">
    <property type="term" value="P:lipid translocation"/>
    <property type="evidence" value="ECO:0007669"/>
    <property type="project" value="TreeGrafter"/>
</dbReference>
<keyword evidence="10 11" id="KW-0813">Transport</keyword>
<feature type="transmembrane region" description="Helical" evidence="10">
    <location>
        <begin position="188"/>
        <end position="208"/>
    </location>
</feature>
<feature type="transmembrane region" description="Helical" evidence="10">
    <location>
        <begin position="161"/>
        <end position="182"/>
    </location>
</feature>
<feature type="transmembrane region" description="Helical" evidence="10">
    <location>
        <begin position="229"/>
        <end position="249"/>
    </location>
</feature>
<evidence type="ECO:0000256" key="11">
    <source>
        <dbReference type="PIRNR" id="PIRNR002869"/>
    </source>
</evidence>
<protein>
    <recommendedName>
        <fullName evidence="10">Probable lipid II flippase MurJ</fullName>
    </recommendedName>
</protein>
<evidence type="ECO:0000256" key="7">
    <source>
        <dbReference type="ARBA" id="ARBA00023136"/>
    </source>
</evidence>
<comment type="caution">
    <text evidence="12">The sequence shown here is derived from an EMBL/GenBank/DDBJ whole genome shotgun (WGS) entry which is preliminary data.</text>
</comment>
<evidence type="ECO:0000256" key="9">
    <source>
        <dbReference type="ARBA" id="ARBA00061532"/>
    </source>
</evidence>
<feature type="transmembrane region" description="Helical" evidence="10">
    <location>
        <begin position="474"/>
        <end position="492"/>
    </location>
</feature>
<feature type="transmembrane region" description="Helical" evidence="10">
    <location>
        <begin position="274"/>
        <end position="292"/>
    </location>
</feature>
<evidence type="ECO:0000256" key="3">
    <source>
        <dbReference type="ARBA" id="ARBA00022692"/>
    </source>
</evidence>
<feature type="transmembrane region" description="Helical" evidence="10">
    <location>
        <begin position="134"/>
        <end position="154"/>
    </location>
</feature>
<dbReference type="PANTHER" id="PTHR47019">
    <property type="entry name" value="LIPID II FLIPPASE MURJ"/>
    <property type="match status" value="1"/>
</dbReference>
<dbReference type="Proteomes" id="UP000519004">
    <property type="component" value="Unassembled WGS sequence"/>
</dbReference>
<feature type="transmembrane region" description="Helical" evidence="10">
    <location>
        <begin position="432"/>
        <end position="453"/>
    </location>
</feature>
<dbReference type="CDD" id="cd13123">
    <property type="entry name" value="MATE_MurJ_like"/>
    <property type="match status" value="1"/>
</dbReference>
<proteinExistence type="inferred from homology"/>
<comment type="subcellular location">
    <subcellularLocation>
        <location evidence="10">Cell inner membrane</location>
        <topology evidence="10">Multi-pass membrane protein</topology>
    </subcellularLocation>
    <subcellularLocation>
        <location evidence="1">Cell membrane</location>
        <topology evidence="1">Multi-pass membrane protein</topology>
    </subcellularLocation>
</comment>
<comment type="similarity">
    <text evidence="9 10 11">Belongs to the MurJ/MviN family.</text>
</comment>
<dbReference type="PRINTS" id="PR01806">
    <property type="entry name" value="VIRFACTRMVIN"/>
</dbReference>
<feature type="transmembrane region" description="Helical" evidence="10">
    <location>
        <begin position="387"/>
        <end position="408"/>
    </location>
</feature>
<dbReference type="Pfam" id="PF03023">
    <property type="entry name" value="MurJ"/>
    <property type="match status" value="1"/>
</dbReference>
<keyword evidence="10" id="KW-0997">Cell inner membrane</keyword>
<dbReference type="UniPathway" id="UPA00219"/>
<evidence type="ECO:0000256" key="4">
    <source>
        <dbReference type="ARBA" id="ARBA00022960"/>
    </source>
</evidence>
<dbReference type="GO" id="GO:0008360">
    <property type="term" value="P:regulation of cell shape"/>
    <property type="evidence" value="ECO:0007669"/>
    <property type="project" value="UniProtKB-UniRule"/>
</dbReference>
<evidence type="ECO:0000256" key="8">
    <source>
        <dbReference type="ARBA" id="ARBA00060041"/>
    </source>
</evidence>